<dbReference type="AlphaFoldDB" id="A0A5J4TTC8"/>
<name>A0A5J4TTC8_9EUKA</name>
<gene>
    <name evidence="1" type="ORF">EZS28_043213</name>
</gene>
<comment type="caution">
    <text evidence="1">The sequence shown here is derived from an EMBL/GenBank/DDBJ whole genome shotgun (WGS) entry which is preliminary data.</text>
</comment>
<reference evidence="1 2" key="1">
    <citation type="submission" date="2019-03" db="EMBL/GenBank/DDBJ databases">
        <title>Single cell metagenomics reveals metabolic interactions within the superorganism composed of flagellate Streblomastix strix and complex community of Bacteroidetes bacteria on its surface.</title>
        <authorList>
            <person name="Treitli S.C."/>
            <person name="Kolisko M."/>
            <person name="Husnik F."/>
            <person name="Keeling P."/>
            <person name="Hampl V."/>
        </authorList>
    </citation>
    <scope>NUCLEOTIDE SEQUENCE [LARGE SCALE GENOMIC DNA]</scope>
    <source>
        <strain evidence="1">ST1C</strain>
    </source>
</reference>
<protein>
    <submittedName>
        <fullName evidence="1">Uncharacterized protein</fullName>
    </submittedName>
</protein>
<accession>A0A5J4TTC8</accession>
<organism evidence="1 2">
    <name type="scientific">Streblomastix strix</name>
    <dbReference type="NCBI Taxonomy" id="222440"/>
    <lineage>
        <taxon>Eukaryota</taxon>
        <taxon>Metamonada</taxon>
        <taxon>Preaxostyla</taxon>
        <taxon>Oxymonadida</taxon>
        <taxon>Streblomastigidae</taxon>
        <taxon>Streblomastix</taxon>
    </lineage>
</organism>
<dbReference type="Proteomes" id="UP000324800">
    <property type="component" value="Unassembled WGS sequence"/>
</dbReference>
<dbReference type="OrthoDB" id="10562783at2759"/>
<evidence type="ECO:0000313" key="1">
    <source>
        <dbReference type="EMBL" id="KAA6361260.1"/>
    </source>
</evidence>
<proteinExistence type="predicted"/>
<evidence type="ECO:0000313" key="2">
    <source>
        <dbReference type="Proteomes" id="UP000324800"/>
    </source>
</evidence>
<dbReference type="EMBL" id="SNRW01025797">
    <property type="protein sequence ID" value="KAA6361260.1"/>
    <property type="molecule type" value="Genomic_DNA"/>
</dbReference>
<sequence length="77" mass="8460">MRQSTTKLNLNSSAEFVNRLCFKIDELALQLCEDKNSAVIFYSDLITGFKQTPECMANATLVLGIAANGFSIPSKNI</sequence>